<dbReference type="PROSITE" id="PS50983">
    <property type="entry name" value="FE_B12_PBP"/>
    <property type="match status" value="1"/>
</dbReference>
<evidence type="ECO:0000259" key="6">
    <source>
        <dbReference type="PROSITE" id="PS50983"/>
    </source>
</evidence>
<dbReference type="PROSITE" id="PS51318">
    <property type="entry name" value="TAT"/>
    <property type="match status" value="1"/>
</dbReference>
<gene>
    <name evidence="7" type="ORF">RMCC_0644</name>
</gene>
<comment type="similarity">
    <text evidence="2">Belongs to the bacterial solute-binding protein 8 family.</text>
</comment>
<dbReference type="InterPro" id="IPR006311">
    <property type="entry name" value="TAT_signal"/>
</dbReference>
<evidence type="ECO:0000256" key="5">
    <source>
        <dbReference type="SAM" id="SignalP"/>
    </source>
</evidence>
<evidence type="ECO:0000256" key="4">
    <source>
        <dbReference type="ARBA" id="ARBA00022729"/>
    </source>
</evidence>
<evidence type="ECO:0000256" key="2">
    <source>
        <dbReference type="ARBA" id="ARBA00008814"/>
    </source>
</evidence>
<organism evidence="7 8">
    <name type="scientific">Mycolicibacterium canariasense</name>
    <name type="common">Mycobacterium canariasense</name>
    <dbReference type="NCBI Taxonomy" id="228230"/>
    <lineage>
        <taxon>Bacteria</taxon>
        <taxon>Bacillati</taxon>
        <taxon>Actinomycetota</taxon>
        <taxon>Actinomycetes</taxon>
        <taxon>Mycobacteriales</taxon>
        <taxon>Mycobacteriaceae</taxon>
        <taxon>Mycolicibacterium</taxon>
    </lineage>
</organism>
<evidence type="ECO:0000313" key="7">
    <source>
        <dbReference type="EMBL" id="GAS93678.1"/>
    </source>
</evidence>
<feature type="signal peptide" evidence="5">
    <location>
        <begin position="1"/>
        <end position="21"/>
    </location>
</feature>
<dbReference type="Gene3D" id="3.40.50.1980">
    <property type="entry name" value="Nitrogenase molybdenum iron protein domain"/>
    <property type="match status" value="2"/>
</dbReference>
<dbReference type="GO" id="GO:1901678">
    <property type="term" value="P:iron coordination entity transport"/>
    <property type="evidence" value="ECO:0007669"/>
    <property type="project" value="UniProtKB-ARBA"/>
</dbReference>
<dbReference type="GO" id="GO:0030288">
    <property type="term" value="C:outer membrane-bounded periplasmic space"/>
    <property type="evidence" value="ECO:0007669"/>
    <property type="project" value="TreeGrafter"/>
</dbReference>
<dbReference type="RefSeq" id="WP_062655073.1">
    <property type="nucleotide sequence ID" value="NZ_BCSY01000021.1"/>
</dbReference>
<feature type="chain" id="PRO_5007170696" evidence="5">
    <location>
        <begin position="22"/>
        <end position="304"/>
    </location>
</feature>
<comment type="caution">
    <text evidence="7">The sequence shown here is derived from an EMBL/GenBank/DDBJ whole genome shotgun (WGS) entry which is preliminary data.</text>
</comment>
<dbReference type="PROSITE" id="PS51257">
    <property type="entry name" value="PROKAR_LIPOPROTEIN"/>
    <property type="match status" value="1"/>
</dbReference>
<dbReference type="InterPro" id="IPR002491">
    <property type="entry name" value="ABC_transptr_periplasmic_BD"/>
</dbReference>
<accession>A0A124E1H0</accession>
<protein>
    <submittedName>
        <fullName evidence="7">ABC-type Fe3+-hydroxamate transport system, periplasmic component</fullName>
    </submittedName>
</protein>
<proteinExistence type="inferred from homology"/>
<reference evidence="8" key="2">
    <citation type="submission" date="2016-02" db="EMBL/GenBank/DDBJ databases">
        <title>Draft genome sequence of five rapidly growing Mycobacterium species.</title>
        <authorList>
            <person name="Katahira K."/>
            <person name="Gotou Y."/>
            <person name="Iida K."/>
            <person name="Ogura Y."/>
            <person name="Hayashi T."/>
        </authorList>
    </citation>
    <scope>NUCLEOTIDE SEQUENCE [LARGE SCALE GENOMIC DNA]</scope>
    <source>
        <strain evidence="8">JCM15298</strain>
    </source>
</reference>
<sequence length="304" mass="31646">MPTLLSRRGFLAMTAGMTLLAACGQPKPGTVAKDGSVTVKHAFGETRIPGPPTRVVSAGLNDQDFLLAVGVVPIAVTDWFGAQPFGVWPWAAAKLGSAQPAVLNLANGIDADAIAALKPDLIVATNAGLDKDTYTKLAGIAPTIPQSGQDAFFEPWKDQAAGIGQAVFKHDEMQQLVTGVDDKFAAADKNNPSFTGRTALLLEGTLDDGHARVHHPDWLTALGFTVPSTDSRIAVDKISADVLIWTTDGDPARDALLADPTIAAHGKHNVFTDPELAAAIAFASPLSLPVVADRLPQLLAAAVG</sequence>
<feature type="domain" description="Fe/B12 periplasmic-binding" evidence="6">
    <location>
        <begin position="54"/>
        <end position="304"/>
    </location>
</feature>
<dbReference type="PANTHER" id="PTHR30532:SF24">
    <property type="entry name" value="FERRIC ENTEROBACTIN-BINDING PERIPLASMIC PROTEIN FEPB"/>
    <property type="match status" value="1"/>
</dbReference>
<reference evidence="8" key="1">
    <citation type="journal article" date="2016" name="Genome Announc.">
        <title>Draft Genome Sequences of Five Rapidly Growing Mycobacterium Species, M. thermoresistibile, M. fortuitum subsp. acetamidolyticum, M. canariasense, M. brisbanense, and M. novocastrense.</title>
        <authorList>
            <person name="Katahira K."/>
            <person name="Ogura Y."/>
            <person name="Gotoh Y."/>
            <person name="Hayashi T."/>
        </authorList>
    </citation>
    <scope>NUCLEOTIDE SEQUENCE [LARGE SCALE GENOMIC DNA]</scope>
    <source>
        <strain evidence="8">JCM15298</strain>
    </source>
</reference>
<dbReference type="PANTHER" id="PTHR30532">
    <property type="entry name" value="IRON III DICITRATE-BINDING PERIPLASMIC PROTEIN"/>
    <property type="match status" value="1"/>
</dbReference>
<dbReference type="STRING" id="228230.RMCC_0644"/>
<evidence type="ECO:0000256" key="3">
    <source>
        <dbReference type="ARBA" id="ARBA00022448"/>
    </source>
</evidence>
<keyword evidence="3" id="KW-0813">Transport</keyword>
<evidence type="ECO:0000256" key="1">
    <source>
        <dbReference type="ARBA" id="ARBA00004196"/>
    </source>
</evidence>
<evidence type="ECO:0000313" key="8">
    <source>
        <dbReference type="Proteomes" id="UP000069443"/>
    </source>
</evidence>
<dbReference type="AlphaFoldDB" id="A0A124E1H0"/>
<name>A0A124E1H0_MYCCR</name>
<dbReference type="Proteomes" id="UP000069443">
    <property type="component" value="Unassembled WGS sequence"/>
</dbReference>
<dbReference type="InterPro" id="IPR051313">
    <property type="entry name" value="Bact_iron-sidero_bind"/>
</dbReference>
<keyword evidence="8" id="KW-1185">Reference proteome</keyword>
<comment type="subcellular location">
    <subcellularLocation>
        <location evidence="1">Cell envelope</location>
    </subcellularLocation>
</comment>
<dbReference type="OrthoDB" id="1846031at2"/>
<dbReference type="NCBIfam" id="TIGR01409">
    <property type="entry name" value="TAT_signal_seq"/>
    <property type="match status" value="1"/>
</dbReference>
<dbReference type="SUPFAM" id="SSF53807">
    <property type="entry name" value="Helical backbone' metal receptor"/>
    <property type="match status" value="1"/>
</dbReference>
<dbReference type="EMBL" id="BCSY01000021">
    <property type="protein sequence ID" value="GAS93678.1"/>
    <property type="molecule type" value="Genomic_DNA"/>
</dbReference>
<dbReference type="Pfam" id="PF01497">
    <property type="entry name" value="Peripla_BP_2"/>
    <property type="match status" value="1"/>
</dbReference>
<keyword evidence="4 5" id="KW-0732">Signal</keyword>
<dbReference type="InterPro" id="IPR019546">
    <property type="entry name" value="TAT_signal_bac_arc"/>
</dbReference>